<dbReference type="AlphaFoldDB" id="A0A2T9K452"/>
<organism evidence="1 2">
    <name type="scientific">Caulobacter endophyticus</name>
    <dbReference type="NCBI Taxonomy" id="2172652"/>
    <lineage>
        <taxon>Bacteria</taxon>
        <taxon>Pseudomonadati</taxon>
        <taxon>Pseudomonadota</taxon>
        <taxon>Alphaproteobacteria</taxon>
        <taxon>Caulobacterales</taxon>
        <taxon>Caulobacteraceae</taxon>
        <taxon>Caulobacter</taxon>
    </lineage>
</organism>
<accession>A0A2T9K452</accession>
<evidence type="ECO:0000313" key="1">
    <source>
        <dbReference type="EMBL" id="PVM90756.1"/>
    </source>
</evidence>
<name>A0A2T9K452_9CAUL</name>
<dbReference type="RefSeq" id="WP_109100741.1">
    <property type="nucleotide sequence ID" value="NZ_QDKQ01000034.1"/>
</dbReference>
<sequence length="97" mass="11475">MLWLWRRSHGLDRRRPHTVEVRVDLPAQVLSTLTAVRGWRIARVNIEREMLFLRREQPLTNRAVRLMIREAVVLAHAHGGWVHSWMHAPDLADWDDA</sequence>
<gene>
    <name evidence="1" type="ORF">DDF67_10060</name>
</gene>
<protein>
    <submittedName>
        <fullName evidence="1">Uncharacterized protein</fullName>
    </submittedName>
</protein>
<reference evidence="1 2" key="1">
    <citation type="submission" date="2018-04" db="EMBL/GenBank/DDBJ databases">
        <title>The genome sequence of Caulobacter sp. 744.</title>
        <authorList>
            <person name="Gao J."/>
            <person name="Sun J."/>
        </authorList>
    </citation>
    <scope>NUCLEOTIDE SEQUENCE [LARGE SCALE GENOMIC DNA]</scope>
    <source>
        <strain evidence="1 2">774</strain>
    </source>
</reference>
<comment type="caution">
    <text evidence="1">The sequence shown here is derived from an EMBL/GenBank/DDBJ whole genome shotgun (WGS) entry which is preliminary data.</text>
</comment>
<keyword evidence="2" id="KW-1185">Reference proteome</keyword>
<proteinExistence type="predicted"/>
<dbReference type="EMBL" id="QDKQ01000034">
    <property type="protein sequence ID" value="PVM90756.1"/>
    <property type="molecule type" value="Genomic_DNA"/>
</dbReference>
<dbReference type="Proteomes" id="UP000245073">
    <property type="component" value="Unassembled WGS sequence"/>
</dbReference>
<evidence type="ECO:0000313" key="2">
    <source>
        <dbReference type="Proteomes" id="UP000245073"/>
    </source>
</evidence>